<accession>A0ABU9E035</accession>
<protein>
    <submittedName>
        <fullName evidence="2">Porin</fullName>
    </submittedName>
</protein>
<dbReference type="RefSeq" id="WP_187660480.1">
    <property type="nucleotide sequence ID" value="NZ_JACTAB010000004.1"/>
</dbReference>
<sequence>MKKLLLIATLLVSISLSAQVTIEQTKHDNDIKLSALPYYSFGKGIGITSPDSLFQMNIRFRMQNRVSYIENDGENGAYDGQVRRLRLRFDGYVGNPKFLYAVQLSFAPGDVGEVKEGENINIIRDAVIFYRPNRHWNISFGQTKLPGNRQRVNSSGGLQLTDRTINNAKFTIDRDFGIQVHDMNEFKDKFSYNFKTAISSGEGRNQTGKADGGIAVTGKLELMPFGAFTKDGTYFEGDVMREKKPKLLLSGAFHQNNHAQRTQGQLGNDLFESRTMKSVLLDAMFKYNGWAAMMSYMSRTTNDNAITVNPDDITESNYVFIGNGFDYQASYNTKNNYEFIARYSTQNVGKDIQALTPNTREYSVGVTKYIWEHTFKLQAELNYDTLKYFNGNTKNNWYLRFQVEIGI</sequence>
<feature type="signal peptide" evidence="1">
    <location>
        <begin position="1"/>
        <end position="18"/>
    </location>
</feature>
<proteinExistence type="predicted"/>
<evidence type="ECO:0000256" key="1">
    <source>
        <dbReference type="SAM" id="SignalP"/>
    </source>
</evidence>
<keyword evidence="1" id="KW-0732">Signal</keyword>
<evidence type="ECO:0000313" key="2">
    <source>
        <dbReference type="EMBL" id="MEK8180009.1"/>
    </source>
</evidence>
<dbReference type="InterPro" id="IPR010870">
    <property type="entry name" value="Porin_O/P"/>
</dbReference>
<gene>
    <name evidence="2" type="ORF">WMW71_06610</name>
</gene>
<feature type="chain" id="PRO_5047457069" evidence="1">
    <location>
        <begin position="19"/>
        <end position="407"/>
    </location>
</feature>
<reference evidence="2 3" key="1">
    <citation type="submission" date="2024-04" db="EMBL/GenBank/DDBJ databases">
        <title>draft genome sequnece of Flavobacterium buctense JCM 30750.</title>
        <authorList>
            <person name="Kim D.-U."/>
        </authorList>
    </citation>
    <scope>NUCLEOTIDE SEQUENCE [LARGE SCALE GENOMIC DNA]</scope>
    <source>
        <strain evidence="2 3">JCM 30750</strain>
    </source>
</reference>
<dbReference type="Gene3D" id="2.40.160.10">
    <property type="entry name" value="Porin"/>
    <property type="match status" value="1"/>
</dbReference>
<dbReference type="Proteomes" id="UP001491349">
    <property type="component" value="Unassembled WGS sequence"/>
</dbReference>
<dbReference type="SUPFAM" id="SSF56935">
    <property type="entry name" value="Porins"/>
    <property type="match status" value="1"/>
</dbReference>
<organism evidence="2 3">
    <name type="scientific">Flavobacterium buctense</name>
    <dbReference type="NCBI Taxonomy" id="1648146"/>
    <lineage>
        <taxon>Bacteria</taxon>
        <taxon>Pseudomonadati</taxon>
        <taxon>Bacteroidota</taxon>
        <taxon>Flavobacteriia</taxon>
        <taxon>Flavobacteriales</taxon>
        <taxon>Flavobacteriaceae</taxon>
        <taxon>Flavobacterium</taxon>
    </lineage>
</organism>
<comment type="caution">
    <text evidence="2">The sequence shown here is derived from an EMBL/GenBank/DDBJ whole genome shotgun (WGS) entry which is preliminary data.</text>
</comment>
<dbReference type="EMBL" id="JBBPCB010000003">
    <property type="protein sequence ID" value="MEK8180009.1"/>
    <property type="molecule type" value="Genomic_DNA"/>
</dbReference>
<dbReference type="Pfam" id="PF07396">
    <property type="entry name" value="Porin_O_P"/>
    <property type="match status" value="1"/>
</dbReference>
<name>A0ABU9E035_9FLAO</name>
<dbReference type="InterPro" id="IPR023614">
    <property type="entry name" value="Porin_dom_sf"/>
</dbReference>
<evidence type="ECO:0000313" key="3">
    <source>
        <dbReference type="Proteomes" id="UP001491349"/>
    </source>
</evidence>
<keyword evidence="3" id="KW-1185">Reference proteome</keyword>